<dbReference type="Proteomes" id="UP000019260">
    <property type="component" value="Chromosome"/>
</dbReference>
<dbReference type="OrthoDB" id="389481at2"/>
<dbReference type="KEGG" id="smir:SMM_0423"/>
<feature type="coiled-coil region" evidence="1">
    <location>
        <begin position="1"/>
        <end position="71"/>
    </location>
</feature>
<dbReference type="KEGG" id="smia:P344_02550"/>
<protein>
    <submittedName>
        <fullName evidence="2">Uncharacterized protein</fullName>
    </submittedName>
</protein>
<accession>W0GP64</accession>
<dbReference type="EMBL" id="CP006720">
    <property type="protein sequence ID" value="AHI57857.1"/>
    <property type="molecule type" value="Genomic_DNA"/>
</dbReference>
<evidence type="ECO:0000256" key="1">
    <source>
        <dbReference type="SAM" id="Coils"/>
    </source>
</evidence>
<evidence type="ECO:0000313" key="2">
    <source>
        <dbReference type="EMBL" id="AHI57857.1"/>
    </source>
</evidence>
<sequence length="111" mass="13226">MEHKNEKMSLKEEKIEQSLNELMAIIKSLDQDVSDLQERASLKVYAAQEDYEDIKSEIDKIQEEINKLEYQFDLSEISFYLIFLDLKLLFNILKNKLEVTKYLIQIFSSQK</sequence>
<dbReference type="PATRIC" id="fig|838561.3.peg.492"/>
<keyword evidence="3" id="KW-1185">Reference proteome</keyword>
<organism evidence="2 3">
    <name type="scientific">Spiroplasma mirum ATCC 29335</name>
    <dbReference type="NCBI Taxonomy" id="838561"/>
    <lineage>
        <taxon>Bacteria</taxon>
        <taxon>Bacillati</taxon>
        <taxon>Mycoplasmatota</taxon>
        <taxon>Mollicutes</taxon>
        <taxon>Entomoplasmatales</taxon>
        <taxon>Spiroplasmataceae</taxon>
        <taxon>Spiroplasma</taxon>
    </lineage>
</organism>
<dbReference type="STRING" id="838561.P344_02550"/>
<reference evidence="2 3" key="1">
    <citation type="submission" date="2013-09" db="EMBL/GenBank/DDBJ databases">
        <title>Complete genome sequence of Spiroplasma mirum suckling mouse cataract agent.</title>
        <authorList>
            <person name="Landry C.A."/>
            <person name="Bastian F.O."/>
            <person name="Thune R.L."/>
        </authorList>
    </citation>
    <scope>NUCLEOTIDE SEQUENCE [LARGE SCALE GENOMIC DNA]</scope>
    <source>
        <strain evidence="2 3">SMCA</strain>
    </source>
</reference>
<dbReference type="AlphaFoldDB" id="W0GP64"/>
<evidence type="ECO:0000313" key="3">
    <source>
        <dbReference type="Proteomes" id="UP000019260"/>
    </source>
</evidence>
<gene>
    <name evidence="2" type="ORF">P344_02550</name>
</gene>
<name>W0GP64_9MOLU</name>
<keyword evidence="1" id="KW-0175">Coiled coil</keyword>
<dbReference type="RefSeq" id="WP_025317224.1">
    <property type="nucleotide sequence ID" value="NZ_CP002082.1"/>
</dbReference>
<proteinExistence type="predicted"/>
<dbReference type="HOGENOM" id="CLU_2169497_0_0_14"/>